<feature type="binding site" evidence="5">
    <location>
        <position position="214"/>
    </location>
    <ligand>
        <name>chlorophyll a</name>
        <dbReference type="ChEBI" id="CHEBI:58416"/>
        <label>1</label>
    </ligand>
</feature>
<evidence type="ECO:0000256" key="5">
    <source>
        <dbReference type="PIRSR" id="PIRSR601344-1"/>
    </source>
</evidence>
<evidence type="ECO:0000256" key="3">
    <source>
        <dbReference type="ARBA" id="ARBA00022531"/>
    </source>
</evidence>
<keyword evidence="3" id="KW-0602">Photosynthesis</keyword>
<feature type="binding site" evidence="5">
    <location>
        <position position="98"/>
    </location>
    <ligand>
        <name>chlorophyll a</name>
        <dbReference type="ChEBI" id="CHEBI:58416"/>
        <label>1</label>
    </ligand>
</feature>
<feature type="binding site" evidence="5">
    <location>
        <position position="226"/>
    </location>
    <ligand>
        <name>chlorophyll a</name>
        <dbReference type="ChEBI" id="CHEBI:58416"/>
        <label>1</label>
    </ligand>
</feature>
<dbReference type="InterPro" id="IPR001344">
    <property type="entry name" value="Chloro_AB-bd_pln"/>
</dbReference>
<evidence type="ECO:0008006" key="8">
    <source>
        <dbReference type="Google" id="ProtNLM"/>
    </source>
</evidence>
<dbReference type="GO" id="GO:0009507">
    <property type="term" value="C:chloroplast"/>
    <property type="evidence" value="ECO:0007669"/>
    <property type="project" value="UniProtKB-SubCell"/>
</dbReference>
<gene>
    <name evidence="7" type="ORF">VBRA1451_LOCUS19276</name>
</gene>
<dbReference type="AlphaFoldDB" id="A0A7S1K5Z4"/>
<feature type="chain" id="PRO_5031293529" description="Plastid light harvesting protein" evidence="6">
    <location>
        <begin position="18"/>
        <end position="237"/>
    </location>
</feature>
<feature type="binding site" evidence="5">
    <location>
        <position position="212"/>
    </location>
    <ligand>
        <name>chlorophyll a</name>
        <dbReference type="ChEBI" id="CHEBI:58416"/>
        <label>1</label>
    </ligand>
</feature>
<feature type="binding site" description="axial binding residue" evidence="5">
    <location>
        <position position="115"/>
    </location>
    <ligand>
        <name>chlorophyll b</name>
        <dbReference type="ChEBI" id="CHEBI:61721"/>
        <label>1</label>
    </ligand>
    <ligandPart>
        <name>Mg</name>
        <dbReference type="ChEBI" id="CHEBI:25107"/>
    </ligandPart>
</feature>
<dbReference type="SUPFAM" id="SSF103511">
    <property type="entry name" value="Chlorophyll a-b binding protein"/>
    <property type="match status" value="1"/>
</dbReference>
<keyword evidence="5" id="KW-0148">Chlorophyll</keyword>
<dbReference type="GO" id="GO:0016020">
    <property type="term" value="C:membrane"/>
    <property type="evidence" value="ECO:0007669"/>
    <property type="project" value="InterPro"/>
</dbReference>
<protein>
    <recommendedName>
        <fullName evidence="8">Plastid light harvesting protein</fullName>
    </recommendedName>
</protein>
<keyword evidence="2" id="KW-0150">Chloroplast</keyword>
<feature type="binding site" evidence="5">
    <location>
        <position position="110"/>
    </location>
    <ligand>
        <name>chlorophyll a</name>
        <dbReference type="ChEBI" id="CHEBI:58416"/>
        <label>1</label>
    </ligand>
</feature>
<dbReference type="GO" id="GO:0009765">
    <property type="term" value="P:photosynthesis, light harvesting"/>
    <property type="evidence" value="ECO:0007669"/>
    <property type="project" value="InterPro"/>
</dbReference>
<dbReference type="PANTHER" id="PTHR21649">
    <property type="entry name" value="CHLOROPHYLL A/B BINDING PROTEIN"/>
    <property type="match status" value="1"/>
</dbReference>
<evidence type="ECO:0000256" key="2">
    <source>
        <dbReference type="ARBA" id="ARBA00022528"/>
    </source>
</evidence>
<feature type="binding site" evidence="5">
    <location>
        <position position="208"/>
    </location>
    <ligand>
        <name>chlorophyll a</name>
        <dbReference type="ChEBI" id="CHEBI:58416"/>
        <label>1</label>
    </ligand>
</feature>
<name>A0A7S1K5Z4_9ALVE</name>
<keyword evidence="4" id="KW-0934">Plastid</keyword>
<accession>A0A7S1K5Z4</accession>
<dbReference type="Pfam" id="PF00504">
    <property type="entry name" value="Chloroa_b-bind"/>
    <property type="match status" value="1"/>
</dbReference>
<comment type="subcellular location">
    <subcellularLocation>
        <location evidence="1">Plastid</location>
        <location evidence="1">Chloroplast</location>
    </subcellularLocation>
</comment>
<organism evidence="7">
    <name type="scientific">Vitrella brassicaformis</name>
    <dbReference type="NCBI Taxonomy" id="1169539"/>
    <lineage>
        <taxon>Eukaryota</taxon>
        <taxon>Sar</taxon>
        <taxon>Alveolata</taxon>
        <taxon>Colpodellida</taxon>
        <taxon>Vitrellaceae</taxon>
        <taxon>Vitrella</taxon>
    </lineage>
</organism>
<keyword evidence="6" id="KW-0732">Signal</keyword>
<evidence type="ECO:0000256" key="1">
    <source>
        <dbReference type="ARBA" id="ARBA00004229"/>
    </source>
</evidence>
<evidence type="ECO:0000256" key="4">
    <source>
        <dbReference type="ARBA" id="ARBA00022640"/>
    </source>
</evidence>
<feature type="binding site" evidence="5">
    <location>
        <position position="209"/>
    </location>
    <ligand>
        <name>chlorophyll a</name>
        <dbReference type="ChEBI" id="CHEBI:58416"/>
        <label>1</label>
    </ligand>
</feature>
<feature type="binding site" evidence="5">
    <location>
        <position position="113"/>
    </location>
    <ligand>
        <name>chlorophyll a</name>
        <dbReference type="ChEBI" id="CHEBI:58416"/>
        <label>1</label>
    </ligand>
</feature>
<keyword evidence="5" id="KW-0157">Chromophore</keyword>
<dbReference type="Gene3D" id="1.10.3460.10">
    <property type="entry name" value="Chlorophyll a/b binding protein domain"/>
    <property type="match status" value="1"/>
</dbReference>
<dbReference type="EMBL" id="HBGB01032753">
    <property type="protein sequence ID" value="CAD9064206.1"/>
    <property type="molecule type" value="Transcribed_RNA"/>
</dbReference>
<proteinExistence type="predicted"/>
<evidence type="ECO:0000256" key="6">
    <source>
        <dbReference type="SAM" id="SignalP"/>
    </source>
</evidence>
<reference evidence="7" key="1">
    <citation type="submission" date="2021-01" db="EMBL/GenBank/DDBJ databases">
        <authorList>
            <person name="Corre E."/>
            <person name="Pelletier E."/>
            <person name="Niang G."/>
            <person name="Scheremetjew M."/>
            <person name="Finn R."/>
            <person name="Kale V."/>
            <person name="Holt S."/>
            <person name="Cochrane G."/>
            <person name="Meng A."/>
            <person name="Brown T."/>
            <person name="Cohen L."/>
        </authorList>
    </citation>
    <scope>NUCLEOTIDE SEQUENCE</scope>
    <source>
        <strain evidence="7">CCMP3346</strain>
    </source>
</reference>
<dbReference type="InterPro" id="IPR022796">
    <property type="entry name" value="Chloroa_b-bind"/>
</dbReference>
<sequence>MMLKICSLCALVALAAAVDGRDQGAFVGPAAPVGSGVLRRGLTRRPATEELTDFDLIASRNPDKYPKEMSKSIPFMPRPYRLDGTMAADDGFDPFGFSNWLDLRWAREAEIKHGRLCMLATVGYIFAEYFKLPGEVHQVSSLEAHNKAVEYGAMSQILLWISFAEIFSTIAVVQMYDGSGRQPGEFGFDPLGFCKNKSPEFVKDMQKKEIKNGRLAMLAISGILTQAALTNKGFPYF</sequence>
<feature type="signal peptide" evidence="6">
    <location>
        <begin position="1"/>
        <end position="17"/>
    </location>
</feature>
<dbReference type="GO" id="GO:0016168">
    <property type="term" value="F:chlorophyll binding"/>
    <property type="evidence" value="ECO:0007669"/>
    <property type="project" value="UniProtKB-KW"/>
</dbReference>
<evidence type="ECO:0000313" key="7">
    <source>
        <dbReference type="EMBL" id="CAD9064206.1"/>
    </source>
</evidence>